<evidence type="ECO:0000313" key="4">
    <source>
        <dbReference type="EMBL" id="MDT8843383.1"/>
    </source>
</evidence>
<dbReference type="Proteomes" id="UP001246473">
    <property type="component" value="Unassembled WGS sequence"/>
</dbReference>
<keyword evidence="1" id="KW-0677">Repeat</keyword>
<dbReference type="Pfam" id="PF14559">
    <property type="entry name" value="TPR_19"/>
    <property type="match status" value="2"/>
</dbReference>
<dbReference type="PANTHER" id="PTHR44858:SF1">
    <property type="entry name" value="UDP-N-ACETYLGLUCOSAMINE--PEPTIDE N-ACETYLGLUCOSAMINYLTRANSFERASE SPINDLY-RELATED"/>
    <property type="match status" value="1"/>
</dbReference>
<evidence type="ECO:0000256" key="3">
    <source>
        <dbReference type="PROSITE-ProRule" id="PRU00339"/>
    </source>
</evidence>
<dbReference type="AlphaFoldDB" id="A0AAP5QGP8"/>
<dbReference type="InterPro" id="IPR011990">
    <property type="entry name" value="TPR-like_helical_dom_sf"/>
</dbReference>
<dbReference type="Gene3D" id="1.25.40.10">
    <property type="entry name" value="Tetratricopeptide repeat domain"/>
    <property type="match status" value="2"/>
</dbReference>
<protein>
    <submittedName>
        <fullName evidence="4">Tetratricopeptide repeat protein</fullName>
    </submittedName>
</protein>
<evidence type="ECO:0000256" key="2">
    <source>
        <dbReference type="ARBA" id="ARBA00022803"/>
    </source>
</evidence>
<dbReference type="InterPro" id="IPR019734">
    <property type="entry name" value="TPR_rpt"/>
</dbReference>
<organism evidence="4 5">
    <name type="scientific">Paraburkholderia fungorum</name>
    <dbReference type="NCBI Taxonomy" id="134537"/>
    <lineage>
        <taxon>Bacteria</taxon>
        <taxon>Pseudomonadati</taxon>
        <taxon>Pseudomonadota</taxon>
        <taxon>Betaproteobacteria</taxon>
        <taxon>Burkholderiales</taxon>
        <taxon>Burkholderiaceae</taxon>
        <taxon>Paraburkholderia</taxon>
    </lineage>
</organism>
<dbReference type="SUPFAM" id="SSF48452">
    <property type="entry name" value="TPR-like"/>
    <property type="match status" value="1"/>
</dbReference>
<dbReference type="InterPro" id="IPR050498">
    <property type="entry name" value="Ycf3"/>
</dbReference>
<keyword evidence="2 3" id="KW-0802">TPR repeat</keyword>
<proteinExistence type="predicted"/>
<feature type="repeat" description="TPR" evidence="3">
    <location>
        <begin position="119"/>
        <end position="152"/>
    </location>
</feature>
<evidence type="ECO:0000313" key="5">
    <source>
        <dbReference type="Proteomes" id="UP001246473"/>
    </source>
</evidence>
<dbReference type="PANTHER" id="PTHR44858">
    <property type="entry name" value="TETRATRICOPEPTIDE REPEAT PROTEIN 6"/>
    <property type="match status" value="1"/>
</dbReference>
<evidence type="ECO:0000256" key="1">
    <source>
        <dbReference type="ARBA" id="ARBA00022737"/>
    </source>
</evidence>
<dbReference type="SUPFAM" id="SSF53756">
    <property type="entry name" value="UDP-Glycosyltransferase/glycogen phosphorylase"/>
    <property type="match status" value="1"/>
</dbReference>
<gene>
    <name evidence="4" type="ORF">ParKJ_38845</name>
</gene>
<name>A0AAP5QGP8_9BURK</name>
<dbReference type="RefSeq" id="WP_106356695.1">
    <property type="nucleotide sequence ID" value="NZ_JANSLM010000024.1"/>
</dbReference>
<sequence>MNNSIPSVNRPAALASIDACMARADAHFRARRLAEAIYEYEQILKRQPRHLQALHHAGIAFFENGQLDEASKFFDRALHVAPQRADLWEQRGLLAALTGDPIAAEAFFHRALAFADRSATIYANLADCLRSSKRLDEAMTYYAKSLEIEPGSHHALRSLASISQLSGSHDDAATYWLRAWAIDPTRAADGAELIQALGKAGRADLIGTVVSQMRKYFADNATALKELSFALNCVDRAEDALAVANQGLRLDPANAWLHHNATFALSMLGDFQQMRTHSIEAARLMPDNATMQYNLATTLLRFGDFEEGWKRYKWLDKLAENEDAAVPGVPLWKGESVAGCDFLLVGEQGLGDELQFLRCADWLHRRGANVDVWIHGPLAEIAACAAGVRDVYVTRPSAHYNYWCRMLRMPEYMHLSMSMLPVAMPYLRGTKHKRQQWQTRIDAISPKRHPAQLRVGVVWAGSPTHGLDRYRSISLDLLKPLFSVPDVIWHSLQKGELERQSESLALEFELRTLGPQINDFTDTLAILETLDLLITVDTSVAHLAGAAGLPVWMLIPTCADWRWLIDRTDSPWYPSMRLFRQRTPGDWTSVVETVRQALQRRACPCEVETS</sequence>
<dbReference type="SMART" id="SM00028">
    <property type="entry name" value="TPR"/>
    <property type="match status" value="6"/>
</dbReference>
<comment type="caution">
    <text evidence="4">The sequence shown here is derived from an EMBL/GenBank/DDBJ whole genome shotgun (WGS) entry which is preliminary data.</text>
</comment>
<dbReference type="PROSITE" id="PS50005">
    <property type="entry name" value="TPR"/>
    <property type="match status" value="2"/>
</dbReference>
<dbReference type="Gene3D" id="3.40.50.2000">
    <property type="entry name" value="Glycogen Phosphorylase B"/>
    <property type="match status" value="1"/>
</dbReference>
<reference evidence="4" key="1">
    <citation type="submission" date="2022-08" db="EMBL/GenBank/DDBJ databases">
        <authorList>
            <person name="Kim S.-J."/>
        </authorList>
    </citation>
    <scope>NUCLEOTIDE SEQUENCE</scope>
    <source>
        <strain evidence="4">KJ</strain>
    </source>
</reference>
<feature type="repeat" description="TPR" evidence="3">
    <location>
        <begin position="51"/>
        <end position="84"/>
    </location>
</feature>
<accession>A0AAP5QGP8</accession>
<dbReference type="EMBL" id="JANSLM010000024">
    <property type="protein sequence ID" value="MDT8843383.1"/>
    <property type="molecule type" value="Genomic_DNA"/>
</dbReference>